<reference evidence="5" key="1">
    <citation type="submission" date="2021-01" db="EMBL/GenBank/DDBJ databases">
        <authorList>
            <person name="Corre E."/>
            <person name="Pelletier E."/>
            <person name="Niang G."/>
            <person name="Scheremetjew M."/>
            <person name="Finn R."/>
            <person name="Kale V."/>
            <person name="Holt S."/>
            <person name="Cochrane G."/>
            <person name="Meng A."/>
            <person name="Brown T."/>
            <person name="Cohen L."/>
        </authorList>
    </citation>
    <scope>NUCLEOTIDE SEQUENCE</scope>
    <source>
        <strain evidence="5">CCCM811</strain>
    </source>
</reference>
<proteinExistence type="inferred from homology"/>
<gene>
    <name evidence="5" type="ORF">LGLO00237_LOCUS3133</name>
</gene>
<dbReference type="Pfam" id="PF03179">
    <property type="entry name" value="V-ATPase_G"/>
    <property type="match status" value="1"/>
</dbReference>
<dbReference type="Gene3D" id="1.20.5.2950">
    <property type="match status" value="1"/>
</dbReference>
<dbReference type="GO" id="GO:0046961">
    <property type="term" value="F:proton-transporting ATPase activity, rotational mechanism"/>
    <property type="evidence" value="ECO:0007669"/>
    <property type="project" value="InterPro"/>
</dbReference>
<protein>
    <recommendedName>
        <fullName evidence="6">V-type proton ATPase subunit G</fullName>
    </recommendedName>
</protein>
<evidence type="ECO:0000256" key="1">
    <source>
        <dbReference type="ARBA" id="ARBA00010066"/>
    </source>
</evidence>
<evidence type="ECO:0000256" key="3">
    <source>
        <dbReference type="ARBA" id="ARBA00022781"/>
    </source>
</evidence>
<dbReference type="InterPro" id="IPR005124">
    <property type="entry name" value="V-ATPase_G"/>
</dbReference>
<dbReference type="EMBL" id="HBIV01004476">
    <property type="protein sequence ID" value="CAE0648582.1"/>
    <property type="molecule type" value="Transcribed_RNA"/>
</dbReference>
<keyword evidence="4" id="KW-0406">Ion transport</keyword>
<sequence length="126" mass="13825">MSKGAYLTDLRAADKKAQEIINQAYETRRLKKQSVEAQANKELEVIKKQLAAEYLGGGGGDTKTSEAHKQALKEETDKKLAALQATAEGKKKESLALILHFVTKVNPKADKKNVQAYQQKAIQSVA</sequence>
<accession>A0A6U2X9F1</accession>
<keyword evidence="3" id="KW-0375">Hydrogen ion transport</keyword>
<name>A0A6U2X9F1_9EUKA</name>
<evidence type="ECO:0000313" key="5">
    <source>
        <dbReference type="EMBL" id="CAE0648582.1"/>
    </source>
</evidence>
<evidence type="ECO:0008006" key="6">
    <source>
        <dbReference type="Google" id="ProtNLM"/>
    </source>
</evidence>
<evidence type="ECO:0000256" key="2">
    <source>
        <dbReference type="ARBA" id="ARBA00022448"/>
    </source>
</evidence>
<dbReference type="GO" id="GO:0016471">
    <property type="term" value="C:vacuolar proton-transporting V-type ATPase complex"/>
    <property type="evidence" value="ECO:0007669"/>
    <property type="project" value="InterPro"/>
</dbReference>
<organism evidence="5">
    <name type="scientific">Lotharella globosa</name>
    <dbReference type="NCBI Taxonomy" id="91324"/>
    <lineage>
        <taxon>Eukaryota</taxon>
        <taxon>Sar</taxon>
        <taxon>Rhizaria</taxon>
        <taxon>Cercozoa</taxon>
        <taxon>Chlorarachniophyceae</taxon>
        <taxon>Lotharella</taxon>
    </lineage>
</organism>
<dbReference type="AlphaFoldDB" id="A0A6U2X9F1"/>
<comment type="similarity">
    <text evidence="1">Belongs to the V-ATPase G subunit family.</text>
</comment>
<evidence type="ECO:0000256" key="4">
    <source>
        <dbReference type="ARBA" id="ARBA00023065"/>
    </source>
</evidence>
<keyword evidence="2" id="KW-0813">Transport</keyword>